<dbReference type="PANTHER" id="PTHR30329:SF21">
    <property type="entry name" value="LIPOPROTEIN YIAD-RELATED"/>
    <property type="match status" value="1"/>
</dbReference>
<protein>
    <recommendedName>
        <fullName evidence="6">OmpA-like domain-containing protein</fullName>
    </recommendedName>
</protein>
<dbReference type="SUPFAM" id="SSF103088">
    <property type="entry name" value="OmpA-like"/>
    <property type="match status" value="1"/>
</dbReference>
<keyword evidence="5" id="KW-0732">Signal</keyword>
<dbReference type="InterPro" id="IPR013783">
    <property type="entry name" value="Ig-like_fold"/>
</dbReference>
<comment type="caution">
    <text evidence="7">The sequence shown here is derived from an EMBL/GenBank/DDBJ whole genome shotgun (WGS) entry which is preliminary data.</text>
</comment>
<accession>A0A4Q1K4A7</accession>
<gene>
    <name evidence="7" type="ORF">EQG63_01750</name>
</gene>
<dbReference type="Pfam" id="PF07676">
    <property type="entry name" value="PD40"/>
    <property type="match status" value="2"/>
</dbReference>
<feature type="chain" id="PRO_5020902778" description="OmpA-like domain-containing protein" evidence="5">
    <location>
        <begin position="28"/>
        <end position="529"/>
    </location>
</feature>
<dbReference type="Proteomes" id="UP000290283">
    <property type="component" value="Unassembled WGS sequence"/>
</dbReference>
<evidence type="ECO:0000256" key="1">
    <source>
        <dbReference type="ARBA" id="ARBA00004442"/>
    </source>
</evidence>
<dbReference type="EMBL" id="SBKO01000001">
    <property type="protein sequence ID" value="RXR20683.1"/>
    <property type="molecule type" value="Genomic_DNA"/>
</dbReference>
<dbReference type="PANTHER" id="PTHR30329">
    <property type="entry name" value="STATOR ELEMENT OF FLAGELLAR MOTOR COMPLEX"/>
    <property type="match status" value="1"/>
</dbReference>
<dbReference type="GO" id="GO:0009279">
    <property type="term" value="C:cell outer membrane"/>
    <property type="evidence" value="ECO:0007669"/>
    <property type="project" value="UniProtKB-SubCell"/>
</dbReference>
<comment type="subcellular location">
    <subcellularLocation>
        <location evidence="1">Cell outer membrane</location>
    </subcellularLocation>
</comment>
<evidence type="ECO:0000256" key="3">
    <source>
        <dbReference type="ARBA" id="ARBA00023237"/>
    </source>
</evidence>
<feature type="domain" description="OmpA-like" evidence="6">
    <location>
        <begin position="411"/>
        <end position="529"/>
    </location>
</feature>
<dbReference type="Gene3D" id="3.30.1330.60">
    <property type="entry name" value="OmpA-like domain"/>
    <property type="match status" value="1"/>
</dbReference>
<dbReference type="OrthoDB" id="1403615at2"/>
<evidence type="ECO:0000256" key="4">
    <source>
        <dbReference type="PROSITE-ProRule" id="PRU00473"/>
    </source>
</evidence>
<proteinExistence type="predicted"/>
<dbReference type="InterPro" id="IPR036737">
    <property type="entry name" value="OmpA-like_sf"/>
</dbReference>
<evidence type="ECO:0000259" key="6">
    <source>
        <dbReference type="PROSITE" id="PS51123"/>
    </source>
</evidence>
<dbReference type="Gene3D" id="2.120.10.30">
    <property type="entry name" value="TolB, C-terminal domain"/>
    <property type="match status" value="1"/>
</dbReference>
<keyword evidence="8" id="KW-1185">Reference proteome</keyword>
<keyword evidence="2 4" id="KW-0472">Membrane</keyword>
<evidence type="ECO:0000313" key="8">
    <source>
        <dbReference type="Proteomes" id="UP000290283"/>
    </source>
</evidence>
<name>A0A4Q1K4A7_9FLAO</name>
<evidence type="ECO:0000256" key="2">
    <source>
        <dbReference type="ARBA" id="ARBA00023136"/>
    </source>
</evidence>
<dbReference type="InterPro" id="IPR006665">
    <property type="entry name" value="OmpA-like"/>
</dbReference>
<dbReference type="PRINTS" id="PR01021">
    <property type="entry name" value="OMPADOMAIN"/>
</dbReference>
<dbReference type="InterPro" id="IPR050330">
    <property type="entry name" value="Bact_OuterMem_StrucFunc"/>
</dbReference>
<evidence type="ECO:0000313" key="7">
    <source>
        <dbReference type="EMBL" id="RXR20683.1"/>
    </source>
</evidence>
<sequence>MNSIFKKNSFFSIVLLFISTLSFSQEAFIANDHLENTSFATSILELNDKYEIISTGINTTLSDVGAAFFMNKYIMYSSRKTGAIGAGRDANTGNPYNSLYCLNIDKTGNLSHPYFFASVLDEKGNEGGITFSPNQKTVYYTNSTPENSTNYQLYKAVFDETCRCSNAWIKKEAVAFNNANYSIENPNVSADGKKIYFSSNMPGGFGGYDLYVADIDENGLPVNPKNLGSEINTIGDEKFAYASPEKELFFSSNGHAGYGGHDVFVSRIRKNSYSTPLNLGKTINTSTDEIAFILASKKKGYFTSNRHEGLGSYDIYRFELQKNSNTLKGHATEKISKIILPNTKISLIDTEGNEVATQTTSENGAFNFEVTPLENYTIVANKEGYLDFSLPVIAPIGSTTTVVELDQKKAEITATNIVIENIYFDYNKASIKKESTLSLNKIYDALTANPEMKITVNAHTDSRGSDTYNLILSDKRAASALQYLIKKGIDPSRIVSKGYGETMPLSNCKSNCTEKEFETDRRVEFVIIK</sequence>
<reference evidence="8" key="1">
    <citation type="submission" date="2019-01" db="EMBL/GenBank/DDBJ databases">
        <title>Cytophagaceae bacterium strain CAR-16.</title>
        <authorList>
            <person name="Chen W.-M."/>
        </authorList>
    </citation>
    <scope>NUCLEOTIDE SEQUENCE [LARGE SCALE GENOMIC DNA]</scope>
    <source>
        <strain evidence="8">LLJ-11</strain>
    </source>
</reference>
<dbReference type="Pfam" id="PF13620">
    <property type="entry name" value="CarboxypepD_reg"/>
    <property type="match status" value="1"/>
</dbReference>
<feature type="signal peptide" evidence="5">
    <location>
        <begin position="1"/>
        <end position="27"/>
    </location>
</feature>
<dbReference type="InterPro" id="IPR011659">
    <property type="entry name" value="WD40"/>
</dbReference>
<dbReference type="Gene3D" id="2.60.40.10">
    <property type="entry name" value="Immunoglobulins"/>
    <property type="match status" value="1"/>
</dbReference>
<dbReference type="Pfam" id="PF00691">
    <property type="entry name" value="OmpA"/>
    <property type="match status" value="1"/>
</dbReference>
<dbReference type="SUPFAM" id="SSF82171">
    <property type="entry name" value="DPP6 N-terminal domain-like"/>
    <property type="match status" value="1"/>
</dbReference>
<dbReference type="PROSITE" id="PS51123">
    <property type="entry name" value="OMPA_2"/>
    <property type="match status" value="1"/>
</dbReference>
<organism evidence="7 8">
    <name type="scientific">Flavobacterium amnicola</name>
    <dbReference type="NCBI Taxonomy" id="2506422"/>
    <lineage>
        <taxon>Bacteria</taxon>
        <taxon>Pseudomonadati</taxon>
        <taxon>Bacteroidota</taxon>
        <taxon>Flavobacteriia</taxon>
        <taxon>Flavobacteriales</taxon>
        <taxon>Flavobacteriaceae</taxon>
        <taxon>Flavobacterium</taxon>
    </lineage>
</organism>
<dbReference type="InterPro" id="IPR006664">
    <property type="entry name" value="OMP_bac"/>
</dbReference>
<keyword evidence="3" id="KW-0998">Cell outer membrane</keyword>
<dbReference type="InterPro" id="IPR011042">
    <property type="entry name" value="6-blade_b-propeller_TolB-like"/>
</dbReference>
<dbReference type="RefSeq" id="WP_129433806.1">
    <property type="nucleotide sequence ID" value="NZ_SBKO01000001.1"/>
</dbReference>
<dbReference type="CDD" id="cd07185">
    <property type="entry name" value="OmpA_C-like"/>
    <property type="match status" value="1"/>
</dbReference>
<dbReference type="AlphaFoldDB" id="A0A4Q1K4A7"/>
<evidence type="ECO:0000256" key="5">
    <source>
        <dbReference type="SAM" id="SignalP"/>
    </source>
</evidence>
<dbReference type="SUPFAM" id="SSF49478">
    <property type="entry name" value="Cna protein B-type domain"/>
    <property type="match status" value="1"/>
</dbReference>